<reference evidence="2 3" key="1">
    <citation type="submission" date="2010-12" db="EMBL/GenBank/DDBJ databases">
        <authorList>
            <person name="Muzny D."/>
            <person name="Qin X."/>
            <person name="Deng J."/>
            <person name="Jiang H."/>
            <person name="Liu Y."/>
            <person name="Qu J."/>
            <person name="Song X.-Z."/>
            <person name="Zhang L."/>
            <person name="Thornton R."/>
            <person name="Coyle M."/>
            <person name="Francisco L."/>
            <person name="Jackson L."/>
            <person name="Javaid M."/>
            <person name="Korchina V."/>
            <person name="Kovar C."/>
            <person name="Mata R."/>
            <person name="Mathew T."/>
            <person name="Ngo R."/>
            <person name="Nguyen L."/>
            <person name="Nguyen N."/>
            <person name="Okwuonu G."/>
            <person name="Ongeri F."/>
            <person name="Pham C."/>
            <person name="Simmons D."/>
            <person name="Wilczek-Boney K."/>
            <person name="Hale W."/>
            <person name="Jakkamsetti A."/>
            <person name="Pham P."/>
            <person name="Ruth R."/>
            <person name="San Lucas F."/>
            <person name="Warren J."/>
            <person name="Zhang J."/>
            <person name="Zhao Z."/>
            <person name="Zhou C."/>
            <person name="Zhu D."/>
            <person name="Lee S."/>
            <person name="Bess C."/>
            <person name="Blankenburg K."/>
            <person name="Forbes L."/>
            <person name="Fu Q."/>
            <person name="Gubbala S."/>
            <person name="Hirani K."/>
            <person name="Jayaseelan J.C."/>
            <person name="Lara F."/>
            <person name="Munidasa M."/>
            <person name="Palculict T."/>
            <person name="Patil S."/>
            <person name="Pu L.-L."/>
            <person name="Saada N."/>
            <person name="Tang L."/>
            <person name="Weissenberger G."/>
            <person name="Zhu Y."/>
            <person name="Hemphill L."/>
            <person name="Shang Y."/>
            <person name="Youmans B."/>
            <person name="Ayvaz T."/>
            <person name="Ross M."/>
            <person name="Santibanez J."/>
            <person name="Aqrawi P."/>
            <person name="Gross S."/>
            <person name="Joshi V."/>
            <person name="Fowler G."/>
            <person name="Nazareth L."/>
            <person name="Reid J."/>
            <person name="Worley K."/>
            <person name="Petrosino J."/>
            <person name="Highlander S."/>
            <person name="Gibbs R."/>
        </authorList>
    </citation>
    <scope>NUCLEOTIDE SEQUENCE [LARGE SCALE GENOMIC DNA]</scope>
    <source>
        <strain evidence="2 3">DSM 3986</strain>
    </source>
</reference>
<gene>
    <name evidence="2" type="ORF">HMPREF0381_2708</name>
</gene>
<dbReference type="GO" id="GO:0032259">
    <property type="term" value="P:methylation"/>
    <property type="evidence" value="ECO:0007669"/>
    <property type="project" value="UniProtKB-KW"/>
</dbReference>
<dbReference type="InterPro" id="IPR029063">
    <property type="entry name" value="SAM-dependent_MTases_sf"/>
</dbReference>
<feature type="domain" description="Methyltransferase type 11" evidence="1">
    <location>
        <begin position="59"/>
        <end position="145"/>
    </location>
</feature>
<evidence type="ECO:0000313" key="2">
    <source>
        <dbReference type="EMBL" id="EFU75350.1"/>
    </source>
</evidence>
<dbReference type="RefSeq" id="WP_008752467.1">
    <property type="nucleotide sequence ID" value="NZ_GL622296.1"/>
</dbReference>
<keyword evidence="2" id="KW-0808">Transferase</keyword>
<evidence type="ECO:0000259" key="1">
    <source>
        <dbReference type="Pfam" id="PF08241"/>
    </source>
</evidence>
<comment type="caution">
    <text evidence="2">The sequence shown here is derived from an EMBL/GenBank/DDBJ whole genome shotgun (WGS) entry which is preliminary data.</text>
</comment>
<dbReference type="EMBL" id="AEPW01000106">
    <property type="protein sequence ID" value="EFU75350.1"/>
    <property type="molecule type" value="Genomic_DNA"/>
</dbReference>
<protein>
    <submittedName>
        <fullName evidence="2">Methyltransferase domain protein</fullName>
    </submittedName>
</protein>
<dbReference type="Pfam" id="PF08241">
    <property type="entry name" value="Methyltransf_11"/>
    <property type="match status" value="1"/>
</dbReference>
<accession>E6LRX3</accession>
<dbReference type="PANTHER" id="PTHR43460:SF1">
    <property type="entry name" value="METHYLTRANSFERASE TYPE 11 DOMAIN-CONTAINING PROTEIN"/>
    <property type="match status" value="1"/>
</dbReference>
<dbReference type="InterPro" id="IPR052939">
    <property type="entry name" value="23S_rRNA_MeTrnsfrase_RlmA"/>
</dbReference>
<organism evidence="2 3">
    <name type="scientific">Lachnoanaerobaculum saburreum DSM 3986</name>
    <dbReference type="NCBI Taxonomy" id="887325"/>
    <lineage>
        <taxon>Bacteria</taxon>
        <taxon>Bacillati</taxon>
        <taxon>Bacillota</taxon>
        <taxon>Clostridia</taxon>
        <taxon>Lachnospirales</taxon>
        <taxon>Lachnospiraceae</taxon>
        <taxon>Lachnoanaerobaculum</taxon>
    </lineage>
</organism>
<dbReference type="Proteomes" id="UP000003434">
    <property type="component" value="Unassembled WGS sequence"/>
</dbReference>
<dbReference type="SUPFAM" id="SSF53335">
    <property type="entry name" value="S-adenosyl-L-methionine-dependent methyltransferases"/>
    <property type="match status" value="1"/>
</dbReference>
<dbReference type="eggNOG" id="COG2226">
    <property type="taxonomic scope" value="Bacteria"/>
</dbReference>
<sequence>MNEKRTSELLNSWIYEQKTAYIKGWDFSHIRNRYKEEEDFSWDFYEVIKNYLRESDYLLDMETGGGEFLLSFNHNPNLSAAIEGYEPNIKICEKRLLPLGINFKACDGGDRLPFENECFDIITNRHGDYDVNEIKRVLKKGGIFLTQQVGAQNDRELVELLLGDIEIPFKEAYLEIALKEFENKGFEILERSESHGSIEFYDVGALVWFARIIEWEFPGFCVEKYQQELFKAQEVLEKEGVIRGRTHRYYFVARKI</sequence>
<dbReference type="Gene3D" id="3.40.50.150">
    <property type="entry name" value="Vaccinia Virus protein VP39"/>
    <property type="match status" value="1"/>
</dbReference>
<dbReference type="HOGENOM" id="CLU_091968_1_0_9"/>
<dbReference type="InterPro" id="IPR013216">
    <property type="entry name" value="Methyltransf_11"/>
</dbReference>
<dbReference type="GO" id="GO:0008757">
    <property type="term" value="F:S-adenosylmethionine-dependent methyltransferase activity"/>
    <property type="evidence" value="ECO:0007669"/>
    <property type="project" value="InterPro"/>
</dbReference>
<proteinExistence type="predicted"/>
<dbReference type="AlphaFoldDB" id="E6LRX3"/>
<dbReference type="CDD" id="cd02440">
    <property type="entry name" value="AdoMet_MTases"/>
    <property type="match status" value="1"/>
</dbReference>
<keyword evidence="2" id="KW-0489">Methyltransferase</keyword>
<name>E6LRX3_9FIRM</name>
<dbReference type="PANTHER" id="PTHR43460">
    <property type="entry name" value="METHYLTRANSFERASE"/>
    <property type="match status" value="1"/>
</dbReference>
<evidence type="ECO:0000313" key="3">
    <source>
        <dbReference type="Proteomes" id="UP000003434"/>
    </source>
</evidence>